<dbReference type="GO" id="GO:0007165">
    <property type="term" value="P:signal transduction"/>
    <property type="evidence" value="ECO:0007669"/>
    <property type="project" value="InterPro"/>
</dbReference>
<dbReference type="Gene3D" id="2.30.30.40">
    <property type="entry name" value="SH3 Domains"/>
    <property type="match status" value="1"/>
</dbReference>
<name>A0A1E7RDD6_9GAMM</name>
<feature type="domain" description="CheW-like" evidence="1">
    <location>
        <begin position="29"/>
        <end position="169"/>
    </location>
</feature>
<dbReference type="PANTHER" id="PTHR22617">
    <property type="entry name" value="CHEMOTAXIS SENSOR HISTIDINE KINASE-RELATED"/>
    <property type="match status" value="1"/>
</dbReference>
<dbReference type="InterPro" id="IPR002545">
    <property type="entry name" value="CheW-lke_dom"/>
</dbReference>
<dbReference type="OrthoDB" id="5298045at2"/>
<dbReference type="GO" id="GO:0005829">
    <property type="term" value="C:cytosol"/>
    <property type="evidence" value="ECO:0007669"/>
    <property type="project" value="TreeGrafter"/>
</dbReference>
<evidence type="ECO:0000313" key="2">
    <source>
        <dbReference type="EMBL" id="OEY97351.1"/>
    </source>
</evidence>
<dbReference type="Gene3D" id="2.40.50.180">
    <property type="entry name" value="CheA-289, Domain 4"/>
    <property type="match status" value="1"/>
</dbReference>
<comment type="caution">
    <text evidence="2">The sequence shown here is derived from an EMBL/GenBank/DDBJ whole genome shotgun (WGS) entry which is preliminary data.</text>
</comment>
<protein>
    <submittedName>
        <fullName evidence="2">Twitching motility protein PilT</fullName>
    </submittedName>
</protein>
<keyword evidence="3" id="KW-1185">Reference proteome</keyword>
<accession>A0A1E7RDD6</accession>
<sequence length="174" mass="19977">MAAKGFIELLRLADRGKKRQVSQIDQTLRWSGVAFEILGRQFVAPLGDIAEVIYVPEWTPVPSTQKWACGVANIRGRLLSVSHLAAFLNHSVNEVKTDSKVLCLMHPKHYCGVIVDQVFGIQHFNQQSYFKQANDLPPELQEFCQGYFMYQSKPWHVFMFRDLLNNPRFLSPSH</sequence>
<gene>
    <name evidence="2" type="ORF">BJI46_10215</name>
</gene>
<evidence type="ECO:0000259" key="1">
    <source>
        <dbReference type="PROSITE" id="PS50851"/>
    </source>
</evidence>
<dbReference type="STRING" id="1262585.BJI46_10215"/>
<organism evidence="2 3">
    <name type="scientific">Acinetobacter qingfengensis</name>
    <dbReference type="NCBI Taxonomy" id="1262585"/>
    <lineage>
        <taxon>Bacteria</taxon>
        <taxon>Pseudomonadati</taxon>
        <taxon>Pseudomonadota</taxon>
        <taxon>Gammaproteobacteria</taxon>
        <taxon>Moraxellales</taxon>
        <taxon>Moraxellaceae</taxon>
        <taxon>Acinetobacter</taxon>
    </lineage>
</organism>
<dbReference type="EMBL" id="MKKK01000010">
    <property type="protein sequence ID" value="OEY97351.1"/>
    <property type="molecule type" value="Genomic_DNA"/>
</dbReference>
<dbReference type="InterPro" id="IPR036061">
    <property type="entry name" value="CheW-like_dom_sf"/>
</dbReference>
<dbReference type="PANTHER" id="PTHR22617:SF43">
    <property type="entry name" value="PROTEIN PILI"/>
    <property type="match status" value="1"/>
</dbReference>
<evidence type="ECO:0000313" key="3">
    <source>
        <dbReference type="Proteomes" id="UP000185895"/>
    </source>
</evidence>
<proteinExistence type="predicted"/>
<dbReference type="SMART" id="SM00260">
    <property type="entry name" value="CheW"/>
    <property type="match status" value="1"/>
</dbReference>
<dbReference type="PROSITE" id="PS50851">
    <property type="entry name" value="CHEW"/>
    <property type="match status" value="1"/>
</dbReference>
<reference evidence="2 3" key="1">
    <citation type="submission" date="2016-09" db="EMBL/GenBank/DDBJ databases">
        <authorList>
            <person name="Capua I."/>
            <person name="De Benedictis P."/>
            <person name="Joannis T."/>
            <person name="Lombin L.H."/>
            <person name="Cattoli G."/>
        </authorList>
    </citation>
    <scope>NUCLEOTIDE SEQUENCE [LARGE SCALE GENOMIC DNA]</scope>
    <source>
        <strain evidence="2 3">ANC 4671</strain>
    </source>
</reference>
<dbReference type="SUPFAM" id="SSF50341">
    <property type="entry name" value="CheW-like"/>
    <property type="match status" value="1"/>
</dbReference>
<dbReference type="AlphaFoldDB" id="A0A1E7RDD6"/>
<dbReference type="Proteomes" id="UP000185895">
    <property type="component" value="Unassembled WGS sequence"/>
</dbReference>
<dbReference type="GO" id="GO:0006935">
    <property type="term" value="P:chemotaxis"/>
    <property type="evidence" value="ECO:0007669"/>
    <property type="project" value="InterPro"/>
</dbReference>
<dbReference type="Pfam" id="PF01584">
    <property type="entry name" value="CheW"/>
    <property type="match status" value="1"/>
</dbReference>
<dbReference type="RefSeq" id="WP_070069178.1">
    <property type="nucleotide sequence ID" value="NZ_MKKK01000010.1"/>
</dbReference>
<dbReference type="InterPro" id="IPR039315">
    <property type="entry name" value="CheW"/>
</dbReference>